<dbReference type="STRING" id="1069642.Bdt_0958"/>
<evidence type="ECO:0000313" key="2">
    <source>
        <dbReference type="EMBL" id="AFY00658.1"/>
    </source>
</evidence>
<feature type="signal peptide" evidence="1">
    <location>
        <begin position="1"/>
        <end position="29"/>
    </location>
</feature>
<evidence type="ECO:0000313" key="3">
    <source>
        <dbReference type="Proteomes" id="UP000010074"/>
    </source>
</evidence>
<dbReference type="Gene3D" id="3.40.50.1820">
    <property type="entry name" value="alpha/beta hydrolase"/>
    <property type="match status" value="1"/>
</dbReference>
<feature type="chain" id="PRO_5003913743" evidence="1">
    <location>
        <begin position="30"/>
        <end position="1339"/>
    </location>
</feature>
<dbReference type="Proteomes" id="UP000010074">
    <property type="component" value="Chromosome"/>
</dbReference>
<name>K7YSP6_BDEBC</name>
<dbReference type="KEGG" id="bbat:Bdt_0958"/>
<dbReference type="RefSeq" id="WP_015090127.1">
    <property type="nucleotide sequence ID" value="NC_019567.1"/>
</dbReference>
<dbReference type="InterPro" id="IPR017850">
    <property type="entry name" value="Alkaline_phosphatase_core_sf"/>
</dbReference>
<dbReference type="PATRIC" id="fig|1069642.3.peg.942"/>
<accession>K7YSP6</accession>
<evidence type="ECO:0000256" key="1">
    <source>
        <dbReference type="SAM" id="SignalP"/>
    </source>
</evidence>
<reference evidence="2 3" key="1">
    <citation type="journal article" date="2012" name="BMC Genomics">
        <title>Genome analysis of a simultaneously predatory and prey-independent, novel Bdellovibrio bacteriovorus from the River Tiber, supports in silico predictions of both ancient and recent lateral gene transfer from diverse bacteria.</title>
        <authorList>
            <person name="Hobley L."/>
            <person name="Lerner T.R."/>
            <person name="Williams L.E."/>
            <person name="Lambert C."/>
            <person name="Till R."/>
            <person name="Milner D.S."/>
            <person name="Basford S.M."/>
            <person name="Capeness M.J."/>
            <person name="Fenton A.K."/>
            <person name="Atterbury R.J."/>
            <person name="Harris M.A."/>
            <person name="Sockett R.E."/>
        </authorList>
    </citation>
    <scope>NUCLEOTIDE SEQUENCE [LARGE SCALE GENOMIC DNA]</scope>
    <source>
        <strain evidence="2 3">Tiberius</strain>
    </source>
</reference>
<protein>
    <submittedName>
        <fullName evidence="2">Uncharacterized protein</fullName>
    </submittedName>
</protein>
<dbReference type="SUPFAM" id="SSF53474">
    <property type="entry name" value="alpha/beta-Hydrolases"/>
    <property type="match status" value="1"/>
</dbReference>
<dbReference type="Gene3D" id="3.40.720.10">
    <property type="entry name" value="Alkaline Phosphatase, subunit A"/>
    <property type="match status" value="1"/>
</dbReference>
<keyword evidence="1" id="KW-0732">Signal</keyword>
<dbReference type="HOGENOM" id="CLU_258464_0_0_7"/>
<dbReference type="InterPro" id="IPR029058">
    <property type="entry name" value="AB_hydrolase_fold"/>
</dbReference>
<dbReference type="OrthoDB" id="5287020at2"/>
<dbReference type="EMBL" id="CP002930">
    <property type="protein sequence ID" value="AFY00658.1"/>
    <property type="molecule type" value="Genomic_DNA"/>
</dbReference>
<proteinExistence type="predicted"/>
<dbReference type="SUPFAM" id="SSF53649">
    <property type="entry name" value="Alkaline phosphatase-like"/>
    <property type="match status" value="1"/>
</dbReference>
<gene>
    <name evidence="2" type="ORF">Bdt_0958</name>
</gene>
<organism evidence="2 3">
    <name type="scientific">Bdellovibrio bacteriovorus str. Tiberius</name>
    <dbReference type="NCBI Taxonomy" id="1069642"/>
    <lineage>
        <taxon>Bacteria</taxon>
        <taxon>Pseudomonadati</taxon>
        <taxon>Bdellovibrionota</taxon>
        <taxon>Bdellovibrionia</taxon>
        <taxon>Bdellovibrionales</taxon>
        <taxon>Pseudobdellovibrionaceae</taxon>
        <taxon>Bdellovibrio</taxon>
    </lineage>
</organism>
<sequence>MKSAKSYKNVLAMSFIATSLTLGAASAHAFDIPLEPRKPVTAYLKKDAVQKNSQTIILGVDGLSYAAFVAAQKQGLFKDFGNFGAHVAPFPSMTDLSWATVTHTSDIFGAAGRIKSVEATYFDESSQSIQGDPRDYYRRLAAPKYYMGAFESFFNPYVEALMYFPTEEVPKLEIKTVIDELSSAKAKPVMTGYVGAIDSTAHTQKDRLFPVMRILDSEIKRLIKNYKDKGVEVEIVLVSDHGNIGRFQEGAPEQELNGVDIAEVIKRAGLNNVQQLKESKDVAVPLMALGTWGPVYLKDRKQMPNLIQEFKKEAWFDMAVYINRNNSSDTLMTVETSTGGAKVQYDKKNGLYYYYPEKGNPLDIPKEYHSTKAAPKAMKADQVLKITALTKYPDSVFRLIESASERNFDFPDFILTLKDGNYIKSALGGFTKMYRTHGSLTAASSFGLVASNKRQIPGQIRSKDILPFFGVEAKDLFGATAQRHEKSGREALQEVNINSRRGVETQAKDLSQKRIFQHLTRFVSDTRPYFLVSEIKSFMDAFKFDPFQKPGSSSMSPMNFDISKFDVNTMISPEDIGAVTDAVLTAGSVENLMNDPRIEKVKAKVGILQDTKTANLDLKTTDLTSGGGIMSDIAKFVLPAKRAVMKMYQLPYLLEKSIVVQEKPFLPETRDMVFAKNWVSTKESLRSSFAKLTDVKQATKASAAEQLLKEAIKEADLEDRIYPTPLTKIYNSKLEDVTLVYVPGIYNSIFDKEIFSLGLNALQDDLGLRVIQPPVESTCASDLNADIIMNYIRDDYKMRTQRGHKAPRYVFLGYSKGAVDTLHAFVKNPSFVSTYVKGFVSVAAPLHGSSILNTTDVPFALVSALSENQGPEICQTEKTASKSISPTAMDSFWRKNERSLIGLTRYFSVTFESDPEDSHIFMKATKIIGQFEENNDGVVTVSSSKFPARLKAVDMGTIKADHLAGILSSRFNQKAFMKGLVTALAEANITDDNANLEWNSRVILSAANASPIKNRAYYSLGKPGVAKVMHLGHENLVDFLPYGNSYELNRQALPAIVDPADSYEVKTKLPQSQLRYDPYAVLDVAKLPDVMAGVKVSPATKSNMPEGINIEYHHQNMVHFRMDHQFNYESRTPGGMDDNKDSGYITAEFNGEKDWAAMRSKNNSIRLTTMAYRFSPAEFSTMDLKLAVTKGVKGADPVKGKTGKDDSAFQVWFTIRDGKSNGDRTLVDPKNDKVILFGYYWGDEVNGEVRQAGSVFENWYSNKNIVVATLPEAKQLLLNNQDMLGKAQNYKRNLMEDLKKAFPERNVSDFEIVAITIQHDSNDAEDSSEAFFKSLKFTP</sequence>